<feature type="transmembrane region" description="Helical" evidence="8">
    <location>
        <begin position="360"/>
        <end position="376"/>
    </location>
</feature>
<dbReference type="PANTHER" id="PTHR33908:SF9">
    <property type="entry name" value="BLL5595 PROTEIN"/>
    <property type="match status" value="1"/>
</dbReference>
<organism evidence="10 11">
    <name type="scientific">Bradyrhizobium erythrophlei</name>
    <dbReference type="NCBI Taxonomy" id="1437360"/>
    <lineage>
        <taxon>Bacteria</taxon>
        <taxon>Pseudomonadati</taxon>
        <taxon>Pseudomonadota</taxon>
        <taxon>Alphaproteobacteria</taxon>
        <taxon>Hyphomicrobiales</taxon>
        <taxon>Nitrobacteraceae</taxon>
        <taxon>Bradyrhizobium</taxon>
    </lineage>
</organism>
<protein>
    <submittedName>
        <fullName evidence="10">Dolichyl-phosphate-mannose-protein mannosyltransferase</fullName>
    </submittedName>
</protein>
<dbReference type="EMBL" id="LT670817">
    <property type="protein sequence ID" value="SHI06433.1"/>
    <property type="molecule type" value="Genomic_DNA"/>
</dbReference>
<name>A0A1M5Y4K9_9BRAD</name>
<keyword evidence="7 8" id="KW-0472">Membrane</keyword>
<feature type="transmembrane region" description="Helical" evidence="8">
    <location>
        <begin position="332"/>
        <end position="353"/>
    </location>
</feature>
<feature type="transmembrane region" description="Helical" evidence="8">
    <location>
        <begin position="226"/>
        <end position="246"/>
    </location>
</feature>
<comment type="subcellular location">
    <subcellularLocation>
        <location evidence="1">Cell membrane</location>
        <topology evidence="1">Multi-pass membrane protein</topology>
    </subcellularLocation>
</comment>
<evidence type="ECO:0000256" key="3">
    <source>
        <dbReference type="ARBA" id="ARBA00022676"/>
    </source>
</evidence>
<dbReference type="Pfam" id="PF13231">
    <property type="entry name" value="PMT_2"/>
    <property type="match status" value="1"/>
</dbReference>
<dbReference type="GO" id="GO:0016763">
    <property type="term" value="F:pentosyltransferase activity"/>
    <property type="evidence" value="ECO:0007669"/>
    <property type="project" value="TreeGrafter"/>
</dbReference>
<feature type="transmembrane region" description="Helical" evidence="8">
    <location>
        <begin position="159"/>
        <end position="176"/>
    </location>
</feature>
<evidence type="ECO:0000256" key="1">
    <source>
        <dbReference type="ARBA" id="ARBA00004651"/>
    </source>
</evidence>
<feature type="transmembrane region" description="Helical" evidence="8">
    <location>
        <begin position="183"/>
        <end position="214"/>
    </location>
</feature>
<evidence type="ECO:0000256" key="5">
    <source>
        <dbReference type="ARBA" id="ARBA00022692"/>
    </source>
</evidence>
<evidence type="ECO:0000256" key="4">
    <source>
        <dbReference type="ARBA" id="ARBA00022679"/>
    </source>
</evidence>
<dbReference type="Proteomes" id="UP000189796">
    <property type="component" value="Chromosome I"/>
</dbReference>
<dbReference type="PANTHER" id="PTHR33908">
    <property type="entry name" value="MANNOSYLTRANSFERASE YKCB-RELATED"/>
    <property type="match status" value="1"/>
</dbReference>
<evidence type="ECO:0000256" key="7">
    <source>
        <dbReference type="ARBA" id="ARBA00023136"/>
    </source>
</evidence>
<gene>
    <name evidence="10" type="ORF">SAMN05443248_7873</name>
</gene>
<sequence length="541" mass="59374">MSTASILPAALRARRRLSIRRLAAWLAACASDPEAGPWLVIGFAAAHAVLWTFILINLKAAQDVHMDVAEAFAWGQKFQLGYGKHPPLAGWVAGLWFRFFPVADWATYALAMTTLGCGLVICWLISLRVVDRRRAFFVVVMLALYPIFNFKGFKYNPDLLQLVTLPLVVLAYLHAFEKRSVRAGLWLGLAGALALMTKYWVLTMIGAIGIAALLHPDRWLFLRSPAPWVAIATLVVAMLPHLWWLWQVDFVPLTYAGDVYGLSSRAQTAQLVLGYVVHNLALLAAPVALAAIALAWRPGWWVTLVRQPLALVMRPWSRGANAGVNFSQALNIWIIQIVVAIGPPLGGLIFMVYMKTDWGISLFFLTPLALVAIPSLRVQRMALFHIAAIWLAITLAALAASPYIAVREMAANPNGASGYGARSQLAHELTQAWQTRFGTHWAVVAGTTEVGEPMTFYSPDHPAPFTPGEVWSSGLTSLEEAKRLGFIGICDTSDGRLPACEAWMAANGKDAEQLAITTQRFFHGHPGPAITWKVYIVPPAK</sequence>
<keyword evidence="3 10" id="KW-0328">Glycosyltransferase</keyword>
<keyword evidence="2" id="KW-1003">Cell membrane</keyword>
<dbReference type="GO" id="GO:0009103">
    <property type="term" value="P:lipopolysaccharide biosynthetic process"/>
    <property type="evidence" value="ECO:0007669"/>
    <property type="project" value="UniProtKB-ARBA"/>
</dbReference>
<feature type="transmembrane region" description="Helical" evidence="8">
    <location>
        <begin position="382"/>
        <end position="406"/>
    </location>
</feature>
<feature type="transmembrane region" description="Helical" evidence="8">
    <location>
        <begin position="272"/>
        <end position="296"/>
    </location>
</feature>
<dbReference type="OrthoDB" id="7830024at2"/>
<evidence type="ECO:0000259" key="9">
    <source>
        <dbReference type="Pfam" id="PF13231"/>
    </source>
</evidence>
<dbReference type="GO" id="GO:0005886">
    <property type="term" value="C:plasma membrane"/>
    <property type="evidence" value="ECO:0007669"/>
    <property type="project" value="UniProtKB-SubCell"/>
</dbReference>
<reference evidence="10 11" key="1">
    <citation type="submission" date="2016-11" db="EMBL/GenBank/DDBJ databases">
        <authorList>
            <person name="Jaros S."/>
            <person name="Januszkiewicz K."/>
            <person name="Wedrychowicz H."/>
        </authorList>
    </citation>
    <scope>NUCLEOTIDE SEQUENCE [LARGE SCALE GENOMIC DNA]</scope>
    <source>
        <strain evidence="10 11">GAS138</strain>
    </source>
</reference>
<feature type="domain" description="Glycosyltransferase RgtA/B/C/D-like" evidence="9">
    <location>
        <begin position="84"/>
        <end position="244"/>
    </location>
</feature>
<dbReference type="InterPro" id="IPR050297">
    <property type="entry name" value="LipidA_mod_glycosyltrf_83"/>
</dbReference>
<dbReference type="InterPro" id="IPR038731">
    <property type="entry name" value="RgtA/B/C-like"/>
</dbReference>
<feature type="transmembrane region" description="Helical" evidence="8">
    <location>
        <begin position="105"/>
        <end position="127"/>
    </location>
</feature>
<evidence type="ECO:0000313" key="11">
    <source>
        <dbReference type="Proteomes" id="UP000189796"/>
    </source>
</evidence>
<evidence type="ECO:0000256" key="2">
    <source>
        <dbReference type="ARBA" id="ARBA00022475"/>
    </source>
</evidence>
<keyword evidence="6 8" id="KW-1133">Transmembrane helix</keyword>
<keyword evidence="5 8" id="KW-0812">Transmembrane</keyword>
<feature type="transmembrane region" description="Helical" evidence="8">
    <location>
        <begin position="134"/>
        <end position="153"/>
    </location>
</feature>
<evidence type="ECO:0000313" key="10">
    <source>
        <dbReference type="EMBL" id="SHI06433.1"/>
    </source>
</evidence>
<evidence type="ECO:0000256" key="8">
    <source>
        <dbReference type="SAM" id="Phobius"/>
    </source>
</evidence>
<keyword evidence="4 10" id="KW-0808">Transferase</keyword>
<proteinExistence type="predicted"/>
<accession>A0A1M5Y4K9</accession>
<dbReference type="AlphaFoldDB" id="A0A1M5Y4K9"/>
<feature type="transmembrane region" description="Helical" evidence="8">
    <location>
        <begin position="39"/>
        <end position="58"/>
    </location>
</feature>
<evidence type="ECO:0000256" key="6">
    <source>
        <dbReference type="ARBA" id="ARBA00022989"/>
    </source>
</evidence>
<dbReference type="RefSeq" id="WP_079605982.1">
    <property type="nucleotide sequence ID" value="NZ_LT670817.1"/>
</dbReference>
<feature type="transmembrane region" description="Helical" evidence="8">
    <location>
        <begin position="79"/>
        <end position="99"/>
    </location>
</feature>